<evidence type="ECO:0000256" key="1">
    <source>
        <dbReference type="SAM" id="Coils"/>
    </source>
</evidence>
<dbReference type="PANTHER" id="PTHR41317:SF1">
    <property type="entry name" value="PD-(D_E)XK NUCLEASE FAMILY TRANSPOSASE"/>
    <property type="match status" value="1"/>
</dbReference>
<evidence type="ECO:0000313" key="3">
    <source>
        <dbReference type="Proteomes" id="UP000640335"/>
    </source>
</evidence>
<dbReference type="NCBIfam" id="TIGR01784">
    <property type="entry name" value="T_den_put_tspse"/>
    <property type="match status" value="1"/>
</dbReference>
<dbReference type="RefSeq" id="WP_191747312.1">
    <property type="nucleotide sequence ID" value="NZ_JACSQZ010000001.1"/>
</dbReference>
<dbReference type="Proteomes" id="UP000640335">
    <property type="component" value="Unassembled WGS sequence"/>
</dbReference>
<accession>A0ABR8PZF7</accession>
<comment type="caution">
    <text evidence="2">The sequence shown here is derived from an EMBL/GenBank/DDBJ whole genome shotgun (WGS) entry which is preliminary data.</text>
</comment>
<dbReference type="EMBL" id="JACSQZ010000001">
    <property type="protein sequence ID" value="MBD7913556.1"/>
    <property type="molecule type" value="Genomic_DNA"/>
</dbReference>
<proteinExistence type="predicted"/>
<dbReference type="InterPro" id="IPR010106">
    <property type="entry name" value="RpnA"/>
</dbReference>
<protein>
    <submittedName>
        <fullName evidence="2">PD-(D/E)XK nuclease family transposase</fullName>
    </submittedName>
</protein>
<evidence type="ECO:0000313" key="2">
    <source>
        <dbReference type="EMBL" id="MBD7913556.1"/>
    </source>
</evidence>
<gene>
    <name evidence="2" type="ORF">H9660_00195</name>
</gene>
<name>A0ABR8PZF7_9CLOT</name>
<organism evidence="2 3">
    <name type="scientific">Clostridium gallinarum</name>
    <dbReference type="NCBI Taxonomy" id="2762246"/>
    <lineage>
        <taxon>Bacteria</taxon>
        <taxon>Bacillati</taxon>
        <taxon>Bacillota</taxon>
        <taxon>Clostridia</taxon>
        <taxon>Eubacteriales</taxon>
        <taxon>Clostridiaceae</taxon>
        <taxon>Clostridium</taxon>
    </lineage>
</organism>
<sequence>MRKIKPLNDFIFKKIFGEKGNEDILISFINAVLKRTKKEPIVEVEIIENKQLTKELIIDKTGIIDVRAKTSNGENIDIEVQLTDQGNMDKRTLFYWGKMYLENIKQGQDYTSLEKVITINILDFEFLGTENYQSSFHLWEDIEKDYMLTDVVEIHFLELPKFRSKKDRDYRENGIERWLAFLEKDISETTLKELMSLDQAIEKAEQKIEYLSSDEETMRIYYERERSLHERANMISSAEERGEKKAKLEIANNLLDVLDDETISIKTGLNIEEIKDLRNNK</sequence>
<dbReference type="PANTHER" id="PTHR41317">
    <property type="entry name" value="PD-(D_E)XK NUCLEASE FAMILY TRANSPOSASE"/>
    <property type="match status" value="1"/>
</dbReference>
<keyword evidence="3" id="KW-1185">Reference proteome</keyword>
<feature type="coiled-coil region" evidence="1">
    <location>
        <begin position="187"/>
        <end position="214"/>
    </location>
</feature>
<reference evidence="2 3" key="1">
    <citation type="submission" date="2020-08" db="EMBL/GenBank/DDBJ databases">
        <title>A Genomic Blueprint of the Chicken Gut Microbiome.</title>
        <authorList>
            <person name="Gilroy R."/>
            <person name="Ravi A."/>
            <person name="Getino M."/>
            <person name="Pursley I."/>
            <person name="Horton D.L."/>
            <person name="Alikhan N.-F."/>
            <person name="Baker D."/>
            <person name="Gharbi K."/>
            <person name="Hall N."/>
            <person name="Watson M."/>
            <person name="Adriaenssens E.M."/>
            <person name="Foster-Nyarko E."/>
            <person name="Jarju S."/>
            <person name="Secka A."/>
            <person name="Antonio M."/>
            <person name="Oren A."/>
            <person name="Chaudhuri R."/>
            <person name="La Ragione R.M."/>
            <person name="Hildebrand F."/>
            <person name="Pallen M.J."/>
        </authorList>
    </citation>
    <scope>NUCLEOTIDE SEQUENCE [LARGE SCALE GENOMIC DNA]</scope>
    <source>
        <strain evidence="2 3">Sa3CUN1</strain>
    </source>
</reference>
<dbReference type="Pfam" id="PF12784">
    <property type="entry name" value="PDDEXK_2"/>
    <property type="match status" value="1"/>
</dbReference>
<keyword evidence="1" id="KW-0175">Coiled coil</keyword>